<dbReference type="InterPro" id="IPR050814">
    <property type="entry name" value="Myo-inositol_Transporter"/>
</dbReference>
<evidence type="ECO:0000256" key="7">
    <source>
        <dbReference type="SAM" id="Phobius"/>
    </source>
</evidence>
<dbReference type="PRINTS" id="PR00171">
    <property type="entry name" value="SUGRTRNSPORT"/>
</dbReference>
<dbReference type="VEuPathDB" id="FungiDB:EYZ11_007819"/>
<dbReference type="Gene3D" id="1.20.1250.20">
    <property type="entry name" value="MFS general substrate transporter like domains"/>
    <property type="match status" value="1"/>
</dbReference>
<keyword evidence="5 7" id="KW-1133">Transmembrane helix</keyword>
<dbReference type="AlphaFoldDB" id="A0A4S3JCC4"/>
<organism evidence="9 10">
    <name type="scientific">Aspergillus tanneri</name>
    <dbReference type="NCBI Taxonomy" id="1220188"/>
    <lineage>
        <taxon>Eukaryota</taxon>
        <taxon>Fungi</taxon>
        <taxon>Dikarya</taxon>
        <taxon>Ascomycota</taxon>
        <taxon>Pezizomycotina</taxon>
        <taxon>Eurotiomycetes</taxon>
        <taxon>Eurotiomycetidae</taxon>
        <taxon>Eurotiales</taxon>
        <taxon>Aspergillaceae</taxon>
        <taxon>Aspergillus</taxon>
        <taxon>Aspergillus subgen. Circumdati</taxon>
    </lineage>
</organism>
<dbReference type="InterPro" id="IPR036259">
    <property type="entry name" value="MFS_trans_sf"/>
</dbReference>
<protein>
    <recommendedName>
        <fullName evidence="8">Major facilitator superfamily (MFS) profile domain-containing protein</fullName>
    </recommendedName>
</protein>
<evidence type="ECO:0000256" key="3">
    <source>
        <dbReference type="ARBA" id="ARBA00022448"/>
    </source>
</evidence>
<evidence type="ECO:0000256" key="2">
    <source>
        <dbReference type="ARBA" id="ARBA00010992"/>
    </source>
</evidence>
<keyword evidence="4 7" id="KW-0812">Transmembrane</keyword>
<evidence type="ECO:0000313" key="10">
    <source>
        <dbReference type="Proteomes" id="UP000308092"/>
    </source>
</evidence>
<dbReference type="PROSITE" id="PS50850">
    <property type="entry name" value="MFS"/>
    <property type="match status" value="1"/>
</dbReference>
<dbReference type="STRING" id="1220188.A0A4S3JCC4"/>
<keyword evidence="6 7" id="KW-0472">Membrane</keyword>
<dbReference type="InterPro" id="IPR005829">
    <property type="entry name" value="Sugar_transporter_CS"/>
</dbReference>
<evidence type="ECO:0000313" key="9">
    <source>
        <dbReference type="EMBL" id="THC92712.1"/>
    </source>
</evidence>
<evidence type="ECO:0000259" key="8">
    <source>
        <dbReference type="PROSITE" id="PS50850"/>
    </source>
</evidence>
<accession>A0A4S3JCC4</accession>
<feature type="transmembrane region" description="Helical" evidence="7">
    <location>
        <begin position="82"/>
        <end position="103"/>
    </location>
</feature>
<evidence type="ECO:0000256" key="6">
    <source>
        <dbReference type="ARBA" id="ARBA00023136"/>
    </source>
</evidence>
<dbReference type="InterPro" id="IPR020846">
    <property type="entry name" value="MFS_dom"/>
</dbReference>
<reference evidence="9 10" key="1">
    <citation type="submission" date="2019-03" db="EMBL/GenBank/DDBJ databases">
        <title>The genome sequence of a newly discovered highly antifungal drug resistant Aspergillus species, Aspergillus tanneri NIH 1004.</title>
        <authorList>
            <person name="Mounaud S."/>
            <person name="Singh I."/>
            <person name="Joardar V."/>
            <person name="Pakala S."/>
            <person name="Pakala S."/>
            <person name="Venepally P."/>
            <person name="Hoover J."/>
            <person name="Nierman W."/>
            <person name="Chung J."/>
            <person name="Losada L."/>
        </authorList>
    </citation>
    <scope>NUCLEOTIDE SEQUENCE [LARGE SCALE GENOMIC DNA]</scope>
    <source>
        <strain evidence="9 10">NIH1004</strain>
    </source>
</reference>
<feature type="domain" description="Major facilitator superfamily (MFS) profile" evidence="8">
    <location>
        <begin position="1"/>
        <end position="285"/>
    </location>
</feature>
<dbReference type="Pfam" id="PF00083">
    <property type="entry name" value="Sugar_tr"/>
    <property type="match status" value="1"/>
</dbReference>
<sequence>MVIRQYYWNLVKRSLAGREIWQATSTFHIGSLLRGLRTARCNTWEQLLVCRLLLGIGIGAKASVAPVFAAEAAADHLRGRLLMMWQLFDTFGIFIGFATVWIVDRQWRILLGTAAIPAIILLFLVFLCPESPRFLIRINDYKNAFLSLRQLRGTDLQAARDLYYVHSQLQVSTELLEYNEGPSEEDSQESQQPSEWYRKDLYQEKVGKMSFLRRVWSLWSIRRNRRACLAAFLVMASQQLCGINVLSFYSTTLFRDAGGGSQADISKKTNALDSSSVAWLNFGTK</sequence>
<dbReference type="GO" id="GO:0015798">
    <property type="term" value="P:myo-inositol transport"/>
    <property type="evidence" value="ECO:0007669"/>
    <property type="project" value="UniProtKB-ARBA"/>
</dbReference>
<comment type="subcellular location">
    <subcellularLocation>
        <location evidence="1">Membrane</location>
        <topology evidence="1">Multi-pass membrane protein</topology>
    </subcellularLocation>
</comment>
<comment type="caution">
    <text evidence="9">The sequence shown here is derived from an EMBL/GenBank/DDBJ whole genome shotgun (WGS) entry which is preliminary data.</text>
</comment>
<dbReference type="GO" id="GO:0016020">
    <property type="term" value="C:membrane"/>
    <property type="evidence" value="ECO:0007669"/>
    <property type="project" value="UniProtKB-SubCell"/>
</dbReference>
<feature type="transmembrane region" description="Helical" evidence="7">
    <location>
        <begin position="52"/>
        <end position="70"/>
    </location>
</feature>
<dbReference type="PANTHER" id="PTHR48020:SF40">
    <property type="entry name" value="MAJOR FACILITATOR SUPERFAMILY (MFS) PROFILE DOMAIN-CONTAINING PROTEIN"/>
    <property type="match status" value="1"/>
</dbReference>
<dbReference type="GO" id="GO:0022857">
    <property type="term" value="F:transmembrane transporter activity"/>
    <property type="evidence" value="ECO:0007669"/>
    <property type="project" value="InterPro"/>
</dbReference>
<dbReference type="SUPFAM" id="SSF103473">
    <property type="entry name" value="MFS general substrate transporter"/>
    <property type="match status" value="1"/>
</dbReference>
<dbReference type="Proteomes" id="UP000308092">
    <property type="component" value="Unassembled WGS sequence"/>
</dbReference>
<dbReference type="InterPro" id="IPR003663">
    <property type="entry name" value="Sugar/inositol_transpt"/>
</dbReference>
<proteinExistence type="inferred from homology"/>
<evidence type="ECO:0000256" key="5">
    <source>
        <dbReference type="ARBA" id="ARBA00022989"/>
    </source>
</evidence>
<keyword evidence="10" id="KW-1185">Reference proteome</keyword>
<gene>
    <name evidence="9" type="ORF">EYZ11_007819</name>
</gene>
<dbReference type="GO" id="GO:0015791">
    <property type="term" value="P:polyol transmembrane transport"/>
    <property type="evidence" value="ECO:0007669"/>
    <property type="project" value="UniProtKB-ARBA"/>
</dbReference>
<dbReference type="EMBL" id="SOSA01000314">
    <property type="protein sequence ID" value="THC92712.1"/>
    <property type="molecule type" value="Genomic_DNA"/>
</dbReference>
<dbReference type="PROSITE" id="PS00217">
    <property type="entry name" value="SUGAR_TRANSPORT_2"/>
    <property type="match status" value="1"/>
</dbReference>
<evidence type="ECO:0000256" key="4">
    <source>
        <dbReference type="ARBA" id="ARBA00022692"/>
    </source>
</evidence>
<evidence type="ECO:0000256" key="1">
    <source>
        <dbReference type="ARBA" id="ARBA00004141"/>
    </source>
</evidence>
<dbReference type="InterPro" id="IPR005828">
    <property type="entry name" value="MFS_sugar_transport-like"/>
</dbReference>
<comment type="similarity">
    <text evidence="2">Belongs to the major facilitator superfamily. Sugar transporter (TC 2.A.1.1) family.</text>
</comment>
<dbReference type="PANTHER" id="PTHR48020">
    <property type="entry name" value="PROTON MYO-INOSITOL COTRANSPORTER"/>
    <property type="match status" value="1"/>
</dbReference>
<keyword evidence="3" id="KW-0813">Transport</keyword>
<feature type="transmembrane region" description="Helical" evidence="7">
    <location>
        <begin position="109"/>
        <end position="128"/>
    </location>
</feature>
<name>A0A4S3JCC4_9EURO</name>